<proteinExistence type="predicted"/>
<dbReference type="InterPro" id="IPR014710">
    <property type="entry name" value="RmlC-like_jellyroll"/>
</dbReference>
<reference evidence="2 3" key="1">
    <citation type="submission" date="2018-06" db="EMBL/GenBank/DDBJ databases">
        <title>Sphaerisporangium craniellae sp. nov., isolated from a marine sponge in the South China Sea.</title>
        <authorList>
            <person name="Li L."/>
        </authorList>
    </citation>
    <scope>NUCLEOTIDE SEQUENCE [LARGE SCALE GENOMIC DNA]</scope>
    <source>
        <strain evidence="2 3">CCTCC AA 208026</strain>
    </source>
</reference>
<dbReference type="PANTHER" id="PTHR40112">
    <property type="entry name" value="H2HPP ISOMERASE"/>
    <property type="match status" value="1"/>
</dbReference>
<name>A0A367F4Q8_9ACTN</name>
<keyword evidence="3" id="KW-1185">Reference proteome</keyword>
<evidence type="ECO:0000259" key="1">
    <source>
        <dbReference type="Pfam" id="PF07883"/>
    </source>
</evidence>
<dbReference type="SUPFAM" id="SSF51182">
    <property type="entry name" value="RmlC-like cupins"/>
    <property type="match status" value="1"/>
</dbReference>
<organism evidence="2 3">
    <name type="scientific">Sphaerisporangium album</name>
    <dbReference type="NCBI Taxonomy" id="509200"/>
    <lineage>
        <taxon>Bacteria</taxon>
        <taxon>Bacillati</taxon>
        <taxon>Actinomycetota</taxon>
        <taxon>Actinomycetes</taxon>
        <taxon>Streptosporangiales</taxon>
        <taxon>Streptosporangiaceae</taxon>
        <taxon>Sphaerisporangium</taxon>
    </lineage>
</organism>
<dbReference type="AlphaFoldDB" id="A0A367F4Q8"/>
<evidence type="ECO:0000313" key="2">
    <source>
        <dbReference type="EMBL" id="RCG24510.1"/>
    </source>
</evidence>
<dbReference type="RefSeq" id="WP_114032836.1">
    <property type="nucleotide sequence ID" value="NZ_QOIL01000024.1"/>
</dbReference>
<dbReference type="EMBL" id="QOIL01000024">
    <property type="protein sequence ID" value="RCG24510.1"/>
    <property type="molecule type" value="Genomic_DNA"/>
</dbReference>
<evidence type="ECO:0000313" key="3">
    <source>
        <dbReference type="Proteomes" id="UP000253094"/>
    </source>
</evidence>
<dbReference type="PANTHER" id="PTHR40112:SF1">
    <property type="entry name" value="H2HPP ISOMERASE"/>
    <property type="match status" value="1"/>
</dbReference>
<dbReference type="OrthoDB" id="3620182at2"/>
<gene>
    <name evidence="2" type="ORF">DQ384_33275</name>
</gene>
<feature type="domain" description="Cupin type-2" evidence="1">
    <location>
        <begin position="48"/>
        <end position="120"/>
    </location>
</feature>
<dbReference type="Proteomes" id="UP000253094">
    <property type="component" value="Unassembled WGS sequence"/>
</dbReference>
<dbReference type="CDD" id="cd02210">
    <property type="entry name" value="cupin_BLR2406-like"/>
    <property type="match status" value="1"/>
</dbReference>
<dbReference type="Pfam" id="PF07883">
    <property type="entry name" value="Cupin_2"/>
    <property type="match status" value="1"/>
</dbReference>
<dbReference type="InterPro" id="IPR052535">
    <property type="entry name" value="Bacilysin_H2HPP_isomerase"/>
</dbReference>
<sequence>MTDTPANRSVHVARSGTFDRNTPQTQGLTREVAFDSRNPDAEHLSAFRSTVKPGAATGAHHHGSQETVLYVISGSGRYRWGDKLENVVEAGPGDFVFIPAHVIHQEINPSTETETVWAVVRSGVDPIVVNLPELDALAEAPATEYAPSE</sequence>
<dbReference type="InterPro" id="IPR011051">
    <property type="entry name" value="RmlC_Cupin_sf"/>
</dbReference>
<comment type="caution">
    <text evidence="2">The sequence shown here is derived from an EMBL/GenBank/DDBJ whole genome shotgun (WGS) entry which is preliminary data.</text>
</comment>
<accession>A0A367F4Q8</accession>
<dbReference type="InterPro" id="IPR013096">
    <property type="entry name" value="Cupin_2"/>
</dbReference>
<protein>
    <submittedName>
        <fullName evidence="2">Cupin domain-containing protein</fullName>
    </submittedName>
</protein>
<dbReference type="Gene3D" id="2.60.120.10">
    <property type="entry name" value="Jelly Rolls"/>
    <property type="match status" value="1"/>
</dbReference>